<dbReference type="KEGG" id="rmm:ROSMUCSMR3_03595"/>
<evidence type="ECO:0000313" key="8">
    <source>
        <dbReference type="Proteomes" id="UP000192273"/>
    </source>
</evidence>
<feature type="domain" description="HTH lysR-type" evidence="6">
    <location>
        <begin position="1"/>
        <end position="60"/>
    </location>
</feature>
<dbReference type="GO" id="GO:0006351">
    <property type="term" value="P:DNA-templated transcription"/>
    <property type="evidence" value="ECO:0007669"/>
    <property type="project" value="TreeGrafter"/>
</dbReference>
<gene>
    <name evidence="7" type="primary">gltR</name>
    <name evidence="7" type="ORF">ROSMUCSMR3_03595</name>
</gene>
<dbReference type="EMBL" id="CP020474">
    <property type="protein sequence ID" value="ARE85049.1"/>
    <property type="molecule type" value="Genomic_DNA"/>
</dbReference>
<evidence type="ECO:0000256" key="5">
    <source>
        <dbReference type="SAM" id="Coils"/>
    </source>
</evidence>
<dbReference type="Pfam" id="PF00126">
    <property type="entry name" value="HTH_1"/>
    <property type="match status" value="1"/>
</dbReference>
<evidence type="ECO:0000256" key="3">
    <source>
        <dbReference type="ARBA" id="ARBA00023125"/>
    </source>
</evidence>
<keyword evidence="5" id="KW-0175">Coiled coil</keyword>
<reference evidence="7 8" key="1">
    <citation type="submission" date="2017-03" db="EMBL/GenBank/DDBJ databases">
        <title>Genome Sequence of Roseovarius mucosus strain SMR3 Isolated from a culture of the Diatom Skeletonema marinoi.</title>
        <authorList>
            <person name="Topel M."/>
            <person name="Pinder M."/>
            <person name="Johansson O.N."/>
            <person name="Kourtchenko O."/>
            <person name="Godhe A."/>
            <person name="Clarke A.K."/>
        </authorList>
    </citation>
    <scope>NUCLEOTIDE SEQUENCE [LARGE SCALE GENOMIC DNA]</scope>
    <source>
        <strain evidence="7 8">SMR3</strain>
    </source>
</reference>
<evidence type="ECO:0000259" key="6">
    <source>
        <dbReference type="PROSITE" id="PS50931"/>
    </source>
</evidence>
<dbReference type="PANTHER" id="PTHR30537">
    <property type="entry name" value="HTH-TYPE TRANSCRIPTIONAL REGULATOR"/>
    <property type="match status" value="1"/>
</dbReference>
<dbReference type="SUPFAM" id="SSF53850">
    <property type="entry name" value="Periplasmic binding protein-like II"/>
    <property type="match status" value="1"/>
</dbReference>
<feature type="coiled-coil region" evidence="5">
    <location>
        <begin position="270"/>
        <end position="297"/>
    </location>
</feature>
<dbReference type="SUPFAM" id="SSF46785">
    <property type="entry name" value="Winged helix' DNA-binding domain"/>
    <property type="match status" value="1"/>
</dbReference>
<dbReference type="GO" id="GO:0003700">
    <property type="term" value="F:DNA-binding transcription factor activity"/>
    <property type="evidence" value="ECO:0007669"/>
    <property type="project" value="InterPro"/>
</dbReference>
<keyword evidence="8" id="KW-1185">Reference proteome</keyword>
<keyword evidence="2" id="KW-0805">Transcription regulation</keyword>
<dbReference type="Gene3D" id="3.40.190.290">
    <property type="match status" value="1"/>
</dbReference>
<sequence>MTPHWDDIRIFLAVARSESLSGAGRILRIDPATVGRRIARLEEELGAPLFAKSPTGYVLSEAGQRLMGPALRAETAMQEATEEMAGQAGGLSGQIRIGAPDGCANFLLPQVCAAIGAENPDLEIQIVALPRVFNLTRREADMVIAVSPPTAGRLTVQKITDYRLHLAATVRYLRSHPPIATLADLRAHRMVGYIPDMIFDKELDYLSEAGIERVSLASNSVSVQLNWVRQGGGIGVLHDFSLPWARGLQKVLPDQFSLTRSFYLVRHADDRRLERQNRFATALVERLRQEVQSLEART</sequence>
<organism evidence="7 8">
    <name type="scientific">Roseovarius mucosus</name>
    <dbReference type="NCBI Taxonomy" id="215743"/>
    <lineage>
        <taxon>Bacteria</taxon>
        <taxon>Pseudomonadati</taxon>
        <taxon>Pseudomonadota</taxon>
        <taxon>Alphaproteobacteria</taxon>
        <taxon>Rhodobacterales</taxon>
        <taxon>Roseobacteraceae</taxon>
        <taxon>Roseovarius</taxon>
    </lineage>
</organism>
<evidence type="ECO:0000313" key="7">
    <source>
        <dbReference type="EMBL" id="ARE85049.1"/>
    </source>
</evidence>
<name>A0A1V0RTH3_9RHOB</name>
<dbReference type="InterPro" id="IPR036388">
    <property type="entry name" value="WH-like_DNA-bd_sf"/>
</dbReference>
<keyword evidence="4" id="KW-0804">Transcription</keyword>
<dbReference type="Gene3D" id="1.10.10.10">
    <property type="entry name" value="Winged helix-like DNA-binding domain superfamily/Winged helix DNA-binding domain"/>
    <property type="match status" value="1"/>
</dbReference>
<dbReference type="InterPro" id="IPR058163">
    <property type="entry name" value="LysR-type_TF_proteobact-type"/>
</dbReference>
<evidence type="ECO:0000256" key="2">
    <source>
        <dbReference type="ARBA" id="ARBA00023015"/>
    </source>
</evidence>
<dbReference type="PROSITE" id="PS50931">
    <property type="entry name" value="HTH_LYSR"/>
    <property type="match status" value="1"/>
</dbReference>
<keyword evidence="3" id="KW-0238">DNA-binding</keyword>
<dbReference type="RefSeq" id="WP_008280245.1">
    <property type="nucleotide sequence ID" value="NZ_CP020474.1"/>
</dbReference>
<evidence type="ECO:0000256" key="1">
    <source>
        <dbReference type="ARBA" id="ARBA00009437"/>
    </source>
</evidence>
<dbReference type="GO" id="GO:0043565">
    <property type="term" value="F:sequence-specific DNA binding"/>
    <property type="evidence" value="ECO:0007669"/>
    <property type="project" value="TreeGrafter"/>
</dbReference>
<evidence type="ECO:0000256" key="4">
    <source>
        <dbReference type="ARBA" id="ARBA00023163"/>
    </source>
</evidence>
<dbReference type="InterPro" id="IPR036390">
    <property type="entry name" value="WH_DNA-bd_sf"/>
</dbReference>
<dbReference type="PANTHER" id="PTHR30537:SF3">
    <property type="entry name" value="TRANSCRIPTIONAL REGULATORY PROTEIN"/>
    <property type="match status" value="1"/>
</dbReference>
<proteinExistence type="inferred from homology"/>
<accession>A0A1V0RTH3</accession>
<comment type="similarity">
    <text evidence="1">Belongs to the LysR transcriptional regulatory family.</text>
</comment>
<dbReference type="Proteomes" id="UP000192273">
    <property type="component" value="Chromosome"/>
</dbReference>
<protein>
    <submittedName>
        <fullName evidence="7">HTH-type transcriptional regulator GltR</fullName>
    </submittedName>
</protein>
<dbReference type="OrthoDB" id="9787460at2"/>
<dbReference type="InterPro" id="IPR000847">
    <property type="entry name" value="LysR_HTH_N"/>
</dbReference>
<dbReference type="InterPro" id="IPR005119">
    <property type="entry name" value="LysR_subst-bd"/>
</dbReference>
<dbReference type="AlphaFoldDB" id="A0A1V0RTH3"/>
<dbReference type="Pfam" id="PF03466">
    <property type="entry name" value="LysR_substrate"/>
    <property type="match status" value="1"/>
</dbReference>